<organism evidence="3 4">
    <name type="scientific">Pseudorhodobacter antarcticus</name>
    <dbReference type="NCBI Taxonomy" id="1077947"/>
    <lineage>
        <taxon>Bacteria</taxon>
        <taxon>Pseudomonadati</taxon>
        <taxon>Pseudomonadota</taxon>
        <taxon>Alphaproteobacteria</taxon>
        <taxon>Rhodobacterales</taxon>
        <taxon>Paracoccaceae</taxon>
        <taxon>Pseudorhodobacter</taxon>
    </lineage>
</organism>
<keyword evidence="4" id="KW-1185">Reference proteome</keyword>
<evidence type="ECO:0000313" key="3">
    <source>
        <dbReference type="EMBL" id="SEO05000.1"/>
    </source>
</evidence>
<dbReference type="AlphaFoldDB" id="A0A1H8LIK7"/>
<feature type="domain" description="Oxidoreductase molybdopterin-binding" evidence="2">
    <location>
        <begin position="70"/>
        <end position="147"/>
    </location>
</feature>
<dbReference type="InterPro" id="IPR000572">
    <property type="entry name" value="OxRdtase_Mopterin-bd_dom"/>
</dbReference>
<evidence type="ECO:0000313" key="4">
    <source>
        <dbReference type="Proteomes" id="UP000183002"/>
    </source>
</evidence>
<feature type="signal peptide" evidence="1">
    <location>
        <begin position="1"/>
        <end position="27"/>
    </location>
</feature>
<evidence type="ECO:0000259" key="2">
    <source>
        <dbReference type="Pfam" id="PF00174"/>
    </source>
</evidence>
<proteinExistence type="predicted"/>
<keyword evidence="1" id="KW-0732">Signal</keyword>
<reference evidence="3 4" key="1">
    <citation type="submission" date="2016-10" db="EMBL/GenBank/DDBJ databases">
        <authorList>
            <person name="de Groot N.N."/>
        </authorList>
    </citation>
    <scope>NUCLEOTIDE SEQUENCE [LARGE SCALE GENOMIC DNA]</scope>
    <source>
        <strain evidence="3 4">CGMCC 1.10836</strain>
    </source>
</reference>
<feature type="chain" id="PRO_5010303926" description="Oxidoreductase molybdopterin-binding domain-containing protein" evidence="1">
    <location>
        <begin position="28"/>
        <end position="174"/>
    </location>
</feature>
<dbReference type="InterPro" id="IPR036374">
    <property type="entry name" value="OxRdtase_Mopterin-bd_sf"/>
</dbReference>
<dbReference type="Proteomes" id="UP000183002">
    <property type="component" value="Unassembled WGS sequence"/>
</dbReference>
<protein>
    <recommendedName>
        <fullName evidence="2">Oxidoreductase molybdopterin-binding domain-containing protein</fullName>
    </recommendedName>
</protein>
<dbReference type="EMBL" id="FOCO01000042">
    <property type="protein sequence ID" value="SEO05000.1"/>
    <property type="molecule type" value="Genomic_DNA"/>
</dbReference>
<sequence>MSVSILRQSLLGANFALAALCAAPVFAQDMAAPTGDVILTVSGNIASSNGNDVLALDAELFAALPQHSFTTGTIWTKGTATYTGVLLRDLLAAVGAKGDTVMLTALNDYLIEMPASDALENGPLLANLSDGQPMSLRDKGPIWLVYPYDDVAEYRSEQTYARSIWQLNRIEVAD</sequence>
<name>A0A1H8LIK7_9RHOB</name>
<dbReference type="Gene3D" id="3.90.420.10">
    <property type="entry name" value="Oxidoreductase, molybdopterin-binding domain"/>
    <property type="match status" value="1"/>
</dbReference>
<gene>
    <name evidence="3" type="ORF">SAMN05216227_104213</name>
</gene>
<dbReference type="STRING" id="1077947.SAMN05216227_104213"/>
<accession>A0A1H8LIK7</accession>
<dbReference type="Pfam" id="PF00174">
    <property type="entry name" value="Oxidored_molyb"/>
    <property type="match status" value="1"/>
</dbReference>
<evidence type="ECO:0000256" key="1">
    <source>
        <dbReference type="SAM" id="SignalP"/>
    </source>
</evidence>
<dbReference type="SUPFAM" id="SSF56524">
    <property type="entry name" value="Oxidoreductase molybdopterin-binding domain"/>
    <property type="match status" value="1"/>
</dbReference>